<organism evidence="1 2">
    <name type="scientific">Actinoallomurus bryophytorum</name>
    <dbReference type="NCBI Taxonomy" id="1490222"/>
    <lineage>
        <taxon>Bacteria</taxon>
        <taxon>Bacillati</taxon>
        <taxon>Actinomycetota</taxon>
        <taxon>Actinomycetes</taxon>
        <taxon>Streptosporangiales</taxon>
        <taxon>Thermomonosporaceae</taxon>
        <taxon>Actinoallomurus</taxon>
    </lineage>
</organism>
<evidence type="ECO:0000313" key="1">
    <source>
        <dbReference type="EMBL" id="TQL95291.1"/>
    </source>
</evidence>
<accession>A0A543CDX5</accession>
<comment type="caution">
    <text evidence="1">The sequence shown here is derived from an EMBL/GenBank/DDBJ whole genome shotgun (WGS) entry which is preliminary data.</text>
</comment>
<proteinExistence type="predicted"/>
<sequence length="40" mass="4820">MDWRAWHDDHDRPGSELARRLRVVEERIRLVLDARPPGSR</sequence>
<name>A0A543CDX5_9ACTN</name>
<keyword evidence="2" id="KW-1185">Reference proteome</keyword>
<dbReference type="EMBL" id="VFOZ01000001">
    <property type="protein sequence ID" value="TQL95291.1"/>
    <property type="molecule type" value="Genomic_DNA"/>
</dbReference>
<dbReference type="Proteomes" id="UP000316096">
    <property type="component" value="Unassembled WGS sequence"/>
</dbReference>
<dbReference type="RefSeq" id="WP_281286220.1">
    <property type="nucleotide sequence ID" value="NZ_VFOZ01000001.1"/>
</dbReference>
<dbReference type="AlphaFoldDB" id="A0A543CDX5"/>
<protein>
    <submittedName>
        <fullName evidence="1">Uncharacterized protein</fullName>
    </submittedName>
</protein>
<evidence type="ECO:0000313" key="2">
    <source>
        <dbReference type="Proteomes" id="UP000316096"/>
    </source>
</evidence>
<gene>
    <name evidence="1" type="ORF">FB559_0792</name>
</gene>
<reference evidence="1 2" key="1">
    <citation type="submission" date="2019-06" db="EMBL/GenBank/DDBJ databases">
        <title>Sequencing the genomes of 1000 actinobacteria strains.</title>
        <authorList>
            <person name="Klenk H.-P."/>
        </authorList>
    </citation>
    <scope>NUCLEOTIDE SEQUENCE [LARGE SCALE GENOMIC DNA]</scope>
    <source>
        <strain evidence="1 2">DSM 102200</strain>
    </source>
</reference>